<dbReference type="GO" id="GO:0046872">
    <property type="term" value="F:metal ion binding"/>
    <property type="evidence" value="ECO:0007669"/>
    <property type="project" value="UniProtKB-KW"/>
</dbReference>
<evidence type="ECO:0000256" key="2">
    <source>
        <dbReference type="ARBA" id="ARBA00022723"/>
    </source>
</evidence>
<dbReference type="InterPro" id="IPR001915">
    <property type="entry name" value="Peptidase_M48"/>
</dbReference>
<dbReference type="Gene3D" id="3.30.2010.10">
    <property type="entry name" value="Metalloproteases ('zincins'), catalytic domain"/>
    <property type="match status" value="1"/>
</dbReference>
<evidence type="ECO:0000259" key="7">
    <source>
        <dbReference type="Pfam" id="PF01435"/>
    </source>
</evidence>
<keyword evidence="2" id="KW-0479">Metal-binding</keyword>
<proteinExistence type="inferred from homology"/>
<evidence type="ECO:0000313" key="9">
    <source>
        <dbReference type="Proteomes" id="UP000001822"/>
    </source>
</evidence>
<keyword evidence="4 6" id="KW-0862">Zinc</keyword>
<keyword evidence="9" id="KW-1185">Reference proteome</keyword>
<evidence type="ECO:0000256" key="3">
    <source>
        <dbReference type="ARBA" id="ARBA00022801"/>
    </source>
</evidence>
<protein>
    <submittedName>
        <fullName evidence="8">Peptidase, M48 family</fullName>
    </submittedName>
</protein>
<evidence type="ECO:0000256" key="4">
    <source>
        <dbReference type="ARBA" id="ARBA00022833"/>
    </source>
</evidence>
<evidence type="ECO:0000256" key="5">
    <source>
        <dbReference type="ARBA" id="ARBA00023049"/>
    </source>
</evidence>
<name>A0A6N4ST14_CYTH3</name>
<keyword evidence="5 6" id="KW-0482">Metalloprotease</keyword>
<sequence>MLTLLSYHQKVLDHFKHQTKTWDFFTASQNKDEQLNQYKTELLKNTYKFDPEKDTSIYEKVAKSKQVLGLDINVYVYQAQYSDELNASVGFVNNEAHIVFSGQIIQLLDDDELLTVIAHELSHIKLYTMQGGDPEVAARIITAISNNYDSESSYMETARLFRLYTEIFCDRGAYEVQGSTGPVITSLVKTATGLKQVNAESYIKQAEEIFSADQQLKAASISHPENFIRARAIHLWHEKKEAAEEEIIRMIEGVTDIDALDIFKQKELAACTRQFLQLYLKPNWFRSTLVVSQAKQYFVDFSWDDKIILEETFITRMEKAHESVKNYFSYVLLDFALLDSTLEEIPFGWAFQFAEDIDIKETFDAVVKKELNLSDKKLQQHKQKTLSAFYNVKEGDGEQIYEG</sequence>
<keyword evidence="3 6" id="KW-0378">Hydrolase</keyword>
<dbReference type="Proteomes" id="UP000001822">
    <property type="component" value="Chromosome"/>
</dbReference>
<dbReference type="EMBL" id="CP000383">
    <property type="protein sequence ID" value="ABG59427.1"/>
    <property type="molecule type" value="Genomic_DNA"/>
</dbReference>
<comment type="cofactor">
    <cofactor evidence="6">
        <name>Zn(2+)</name>
        <dbReference type="ChEBI" id="CHEBI:29105"/>
    </cofactor>
    <text evidence="6">Binds 1 zinc ion per subunit.</text>
</comment>
<reference evidence="8 9" key="1">
    <citation type="journal article" date="2007" name="Appl. Environ. Microbiol.">
        <title>Genome sequence of the cellulolytic gliding bacterium Cytophaga hutchinsonii.</title>
        <authorList>
            <person name="Xie G."/>
            <person name="Bruce D.C."/>
            <person name="Challacombe J.F."/>
            <person name="Chertkov O."/>
            <person name="Detter J.C."/>
            <person name="Gilna P."/>
            <person name="Han C.S."/>
            <person name="Lucas S."/>
            <person name="Misra M."/>
            <person name="Myers G.L."/>
            <person name="Richardson P."/>
            <person name="Tapia R."/>
            <person name="Thayer N."/>
            <person name="Thompson L.S."/>
            <person name="Brettin T.S."/>
            <person name="Henrissat B."/>
            <person name="Wilson D.B."/>
            <person name="McBride M.J."/>
        </authorList>
    </citation>
    <scope>NUCLEOTIDE SEQUENCE [LARGE SCALE GENOMIC DNA]</scope>
    <source>
        <strain evidence="9">ATCC 33406 / DSM 1761 / CIP 103989 / NBRC 15051 / NCIMB 9469 / D465</strain>
    </source>
</reference>
<evidence type="ECO:0000256" key="1">
    <source>
        <dbReference type="ARBA" id="ARBA00022670"/>
    </source>
</evidence>
<dbReference type="RefSeq" id="WP_011585544.1">
    <property type="nucleotide sequence ID" value="NC_008255.1"/>
</dbReference>
<dbReference type="AlphaFoldDB" id="A0A6N4ST14"/>
<evidence type="ECO:0000256" key="6">
    <source>
        <dbReference type="RuleBase" id="RU003983"/>
    </source>
</evidence>
<organism evidence="8 9">
    <name type="scientific">Cytophaga hutchinsonii (strain ATCC 33406 / DSM 1761 / CIP 103989 / NBRC 15051 / NCIMB 9469 / D465)</name>
    <dbReference type="NCBI Taxonomy" id="269798"/>
    <lineage>
        <taxon>Bacteria</taxon>
        <taxon>Pseudomonadati</taxon>
        <taxon>Bacteroidota</taxon>
        <taxon>Cytophagia</taxon>
        <taxon>Cytophagales</taxon>
        <taxon>Cytophagaceae</taxon>
        <taxon>Cytophaga</taxon>
    </lineage>
</organism>
<dbReference type="KEGG" id="chu:CHU_2164"/>
<dbReference type="OrthoDB" id="271491at2"/>
<dbReference type="Pfam" id="PF01435">
    <property type="entry name" value="Peptidase_M48"/>
    <property type="match status" value="1"/>
</dbReference>
<comment type="similarity">
    <text evidence="6">Belongs to the peptidase M48 family.</text>
</comment>
<evidence type="ECO:0000313" key="8">
    <source>
        <dbReference type="EMBL" id="ABG59427.1"/>
    </source>
</evidence>
<dbReference type="GO" id="GO:0006508">
    <property type="term" value="P:proteolysis"/>
    <property type="evidence" value="ECO:0007669"/>
    <property type="project" value="UniProtKB-KW"/>
</dbReference>
<keyword evidence="1 6" id="KW-0645">Protease</keyword>
<gene>
    <name evidence="8" type="ordered locus">CHU_2164</name>
</gene>
<accession>A0A6N4ST14</accession>
<dbReference type="GO" id="GO:0004222">
    <property type="term" value="F:metalloendopeptidase activity"/>
    <property type="evidence" value="ECO:0007669"/>
    <property type="project" value="InterPro"/>
</dbReference>
<feature type="domain" description="Peptidase M48" evidence="7">
    <location>
        <begin position="57"/>
        <end position="125"/>
    </location>
</feature>